<evidence type="ECO:0000313" key="9">
    <source>
        <dbReference type="EMBL" id="AHH04261.1"/>
    </source>
</evidence>
<protein>
    <recommendedName>
        <fullName evidence="8">Variable large protein</fullName>
    </recommendedName>
</protein>
<geneLocation type="plasmid" evidence="9">
    <name>unnamed</name>
</geneLocation>
<proteinExistence type="predicted"/>
<dbReference type="InterPro" id="IPR000680">
    <property type="entry name" value="Borrelia_lipo"/>
</dbReference>
<evidence type="ECO:0000256" key="5">
    <source>
        <dbReference type="ARBA" id="ARBA00023139"/>
    </source>
</evidence>
<evidence type="ECO:0000256" key="1">
    <source>
        <dbReference type="ARBA" id="ARBA00003932"/>
    </source>
</evidence>
<evidence type="ECO:0000256" key="6">
    <source>
        <dbReference type="ARBA" id="ARBA00023237"/>
    </source>
</evidence>
<evidence type="ECO:0000256" key="8">
    <source>
        <dbReference type="RuleBase" id="RU363105"/>
    </source>
</evidence>
<evidence type="ECO:0000256" key="7">
    <source>
        <dbReference type="ARBA" id="ARBA00023288"/>
    </source>
</evidence>
<dbReference type="SUPFAM" id="SSF74748">
    <property type="entry name" value="Variable surface antigen VlsE"/>
    <property type="match status" value="1"/>
</dbReference>
<evidence type="ECO:0000256" key="2">
    <source>
        <dbReference type="ARBA" id="ARBA00004459"/>
    </source>
</evidence>
<comment type="subcellular location">
    <subcellularLocation>
        <location evidence="2 8">Cell outer membrane</location>
        <topology evidence="2 8">Lipid-anchor</topology>
    </subcellularLocation>
</comment>
<reference evidence="9" key="1">
    <citation type="submission" date="2013-02" db="EMBL/GenBank/DDBJ databases">
        <title>Comparative genomics of Borrelia species.</title>
        <authorList>
            <person name="Schwan T.G."/>
            <person name="Raffel S.J."/>
            <person name="Porcella S.F."/>
        </authorList>
    </citation>
    <scope>NUCLEOTIDE SEQUENCE</scope>
    <source>
        <strain evidence="9">YOR</strain>
        <plasmid evidence="9">unnamed</plasmid>
    </source>
</reference>
<keyword evidence="9" id="KW-0614">Plasmid</keyword>
<keyword evidence="6 8" id="KW-0998">Cell outer membrane</keyword>
<dbReference type="AlphaFoldDB" id="W5SGK6"/>
<dbReference type="GO" id="GO:0009279">
    <property type="term" value="C:cell outer membrane"/>
    <property type="evidence" value="ECO:0007669"/>
    <property type="project" value="UniProtKB-SubCell"/>
</dbReference>
<comment type="function">
    <text evidence="1 8">The Vlp and Vsp proteins are antigenically distinct proteins, only one vlp or vsp gene is transcriptionally active at any one time. Switching between these genes is a mechanism of host immune response evasion.</text>
</comment>
<evidence type="ECO:0000256" key="4">
    <source>
        <dbReference type="ARBA" id="ARBA00023136"/>
    </source>
</evidence>
<evidence type="ECO:0000256" key="3">
    <source>
        <dbReference type="ARBA" id="ARBA00022729"/>
    </source>
</evidence>
<sequence>MLMIPLVMLLLLMVLAGNDDKLVKGIKSIVEVALKKVSADVGDVNKVKDSSIAKTSDKGETGKLFTKDNAGAGCQCKEISNRCNKGGWKQ</sequence>
<dbReference type="EMBL" id="CP004165">
    <property type="protein sequence ID" value="AHH04261.1"/>
    <property type="molecule type" value="Genomic_DNA"/>
</dbReference>
<accession>W5SGK6</accession>
<keyword evidence="4 8" id="KW-0472">Membrane</keyword>
<keyword evidence="7 8" id="KW-0449">Lipoprotein</keyword>
<gene>
    <name evidence="9" type="ORF">BHY_1310</name>
</gene>
<keyword evidence="3" id="KW-0732">Signal</keyword>
<dbReference type="Pfam" id="PF00921">
    <property type="entry name" value="Lipoprotein_2"/>
    <property type="match status" value="1"/>
</dbReference>
<dbReference type="HOGENOM" id="CLU_2434994_0_0_12"/>
<organism evidence="9">
    <name type="scientific">Borrelia nietonii YOR</name>
    <dbReference type="NCBI Taxonomy" id="1293576"/>
    <lineage>
        <taxon>Bacteria</taxon>
        <taxon>Pseudomonadati</taxon>
        <taxon>Spirochaetota</taxon>
        <taxon>Spirochaetia</taxon>
        <taxon>Spirochaetales</taxon>
        <taxon>Borreliaceae</taxon>
        <taxon>Borrelia</taxon>
        <taxon>Borrelia nietonii</taxon>
    </lineage>
</organism>
<keyword evidence="5 8" id="KW-0564">Palmitate</keyword>
<name>W5SGK6_9SPIR</name>